<dbReference type="PROSITE" id="PS00137">
    <property type="entry name" value="SUBTILASE_HIS"/>
    <property type="match status" value="1"/>
</dbReference>
<evidence type="ECO:0008006" key="12">
    <source>
        <dbReference type="Google" id="ProtNLM"/>
    </source>
</evidence>
<feature type="domain" description="Inhibitor I9" evidence="9">
    <location>
        <begin position="30"/>
        <end position="99"/>
    </location>
</feature>
<keyword evidence="11" id="KW-1185">Reference proteome</keyword>
<dbReference type="SUPFAM" id="SSF54897">
    <property type="entry name" value="Protease propeptides/inhibitors"/>
    <property type="match status" value="1"/>
</dbReference>
<dbReference type="InterPro" id="IPR010259">
    <property type="entry name" value="S8pro/Inhibitor_I9"/>
</dbReference>
<evidence type="ECO:0000259" key="8">
    <source>
        <dbReference type="Pfam" id="PF00082"/>
    </source>
</evidence>
<evidence type="ECO:0000256" key="7">
    <source>
        <dbReference type="SAM" id="SignalP"/>
    </source>
</evidence>
<dbReference type="GeneID" id="119742133"/>
<dbReference type="InterPro" id="IPR023828">
    <property type="entry name" value="Peptidase_S8_Ser-AS"/>
</dbReference>
<name>A0A914BCY3_PATMI</name>
<dbReference type="InterPro" id="IPR022398">
    <property type="entry name" value="Peptidase_S8_His-AS"/>
</dbReference>
<evidence type="ECO:0000259" key="9">
    <source>
        <dbReference type="Pfam" id="PF05922"/>
    </source>
</evidence>
<dbReference type="PROSITE" id="PS00136">
    <property type="entry name" value="SUBTILASE_ASP"/>
    <property type="match status" value="1"/>
</dbReference>
<dbReference type="Gene3D" id="3.30.70.80">
    <property type="entry name" value="Peptidase S8 propeptide/proteinase inhibitor I9"/>
    <property type="match status" value="1"/>
</dbReference>
<dbReference type="RefSeq" id="XP_038074093.1">
    <property type="nucleotide sequence ID" value="XM_038218165.1"/>
</dbReference>
<feature type="active site" description="Charge relay system" evidence="5">
    <location>
        <position position="327"/>
    </location>
</feature>
<dbReference type="Proteomes" id="UP000887568">
    <property type="component" value="Unplaced"/>
</dbReference>
<dbReference type="EnsemblMetazoa" id="XM_038218165.1">
    <property type="protein sequence ID" value="XP_038074093.1"/>
    <property type="gene ID" value="LOC119742133"/>
</dbReference>
<feature type="active site" description="Charge relay system" evidence="5">
    <location>
        <position position="172"/>
    </location>
</feature>
<dbReference type="PANTHER" id="PTHR43806:SF58">
    <property type="entry name" value="ALKALINE PROTEASE 1-RELATED"/>
    <property type="match status" value="1"/>
</dbReference>
<feature type="domain" description="Peptidase S8/S53" evidence="8">
    <location>
        <begin position="132"/>
        <end position="361"/>
    </location>
</feature>
<keyword evidence="4 5" id="KW-0720">Serine protease</keyword>
<dbReference type="PANTHER" id="PTHR43806">
    <property type="entry name" value="PEPTIDASE S8"/>
    <property type="match status" value="1"/>
</dbReference>
<dbReference type="SUPFAM" id="SSF52743">
    <property type="entry name" value="Subtilisin-like"/>
    <property type="match status" value="1"/>
</dbReference>
<evidence type="ECO:0000313" key="10">
    <source>
        <dbReference type="EnsemblMetazoa" id="XP_038074093.1"/>
    </source>
</evidence>
<keyword evidence="3 5" id="KW-0378">Hydrolase</keyword>
<evidence type="ECO:0000256" key="1">
    <source>
        <dbReference type="ARBA" id="ARBA00011073"/>
    </source>
</evidence>
<dbReference type="Pfam" id="PF05922">
    <property type="entry name" value="Inhibitor_I9"/>
    <property type="match status" value="1"/>
</dbReference>
<dbReference type="InterPro" id="IPR023827">
    <property type="entry name" value="Peptidase_S8_Asp-AS"/>
</dbReference>
<feature type="chain" id="PRO_5037608913" description="Subtilisin" evidence="7">
    <location>
        <begin position="16"/>
        <end position="380"/>
    </location>
</feature>
<evidence type="ECO:0000256" key="6">
    <source>
        <dbReference type="RuleBase" id="RU003355"/>
    </source>
</evidence>
<dbReference type="CDD" id="cd04077">
    <property type="entry name" value="Peptidases_S8_PCSK9_ProteinaseK_like"/>
    <property type="match status" value="1"/>
</dbReference>
<evidence type="ECO:0000256" key="4">
    <source>
        <dbReference type="ARBA" id="ARBA00022825"/>
    </source>
</evidence>
<dbReference type="InterPro" id="IPR015500">
    <property type="entry name" value="Peptidase_S8_subtilisin-rel"/>
</dbReference>
<reference evidence="10" key="1">
    <citation type="submission" date="2022-11" db="UniProtKB">
        <authorList>
            <consortium name="EnsemblMetazoa"/>
        </authorList>
    </citation>
    <scope>IDENTIFICATION</scope>
</reference>
<dbReference type="GO" id="GO:0005615">
    <property type="term" value="C:extracellular space"/>
    <property type="evidence" value="ECO:0007669"/>
    <property type="project" value="TreeGrafter"/>
</dbReference>
<dbReference type="PROSITE" id="PS51892">
    <property type="entry name" value="SUBTILASE"/>
    <property type="match status" value="1"/>
</dbReference>
<dbReference type="InterPro" id="IPR036852">
    <property type="entry name" value="Peptidase_S8/S53_dom_sf"/>
</dbReference>
<protein>
    <recommendedName>
        <fullName evidence="12">Subtilisin</fullName>
    </recommendedName>
</protein>
<comment type="similarity">
    <text evidence="1 5 6">Belongs to the peptidase S8 family.</text>
</comment>
<evidence type="ECO:0000256" key="5">
    <source>
        <dbReference type="PROSITE-ProRule" id="PRU01240"/>
    </source>
</evidence>
<keyword evidence="7" id="KW-0732">Signal</keyword>
<proteinExistence type="inferred from homology"/>
<evidence type="ECO:0000256" key="2">
    <source>
        <dbReference type="ARBA" id="ARBA00022670"/>
    </source>
</evidence>
<keyword evidence="2 5" id="KW-0645">Protease</keyword>
<dbReference type="GO" id="GO:0004252">
    <property type="term" value="F:serine-type endopeptidase activity"/>
    <property type="evidence" value="ECO:0007669"/>
    <property type="project" value="UniProtKB-UniRule"/>
</dbReference>
<dbReference type="GO" id="GO:0006508">
    <property type="term" value="P:proteolysis"/>
    <property type="evidence" value="ECO:0007669"/>
    <property type="project" value="UniProtKB-KW"/>
</dbReference>
<dbReference type="InterPro" id="IPR034193">
    <property type="entry name" value="PCSK9_ProteinaseK-like"/>
</dbReference>
<accession>A0A914BCY3</accession>
<dbReference type="OrthoDB" id="206201at2759"/>
<dbReference type="Gene3D" id="3.40.50.200">
    <property type="entry name" value="Peptidase S8/S53 domain"/>
    <property type="match status" value="1"/>
</dbReference>
<dbReference type="OMA" id="TGINKAH"/>
<dbReference type="InterPro" id="IPR000209">
    <property type="entry name" value="Peptidase_S8/S53_dom"/>
</dbReference>
<dbReference type="PROSITE" id="PS00138">
    <property type="entry name" value="SUBTILASE_SER"/>
    <property type="match status" value="1"/>
</dbReference>
<evidence type="ECO:0000256" key="3">
    <source>
        <dbReference type="ARBA" id="ARBA00022801"/>
    </source>
</evidence>
<sequence length="380" mass="40154">MHTLVLLVLVGVAAADFAPLLRVDDSPKGRYLIKFKDDVDVDTVADGIQSHVQQQRLGQAKISHRYHHVLKGMAAELSDEALEYIRTLDEVEYVSEDGVAHATAQPWGLDRIGQRYLPLDGSFSTHSVYNEGAGVRIYVLDTGIRSTHSDFGGRATAAFDAYGGNGQDCQGHGTHCAGIAAGSYYGVAKRATIMGVKVLGSPACTGYGSYAAIVAGLDYVANSGQKPGVVSMSLGGSKSTYMETAIKNVVSKGYPVVVAAGNDNYDACYTSPAWLPEAITVGSTDKKDYRSSFSNYGSCVDIFAPGTNIESDYYTSDSATLVMSGTSMACPAVAGISALFLAQTTDLLPSQIKSMLTTYATPSVIYYPGSGSPNLLAYVT</sequence>
<dbReference type="PRINTS" id="PR00723">
    <property type="entry name" value="SUBTILISIN"/>
</dbReference>
<dbReference type="InterPro" id="IPR050131">
    <property type="entry name" value="Peptidase_S8_subtilisin-like"/>
</dbReference>
<dbReference type="InterPro" id="IPR037045">
    <property type="entry name" value="S8pro/Inhibitor_I9_sf"/>
</dbReference>
<feature type="active site" description="Charge relay system" evidence="5">
    <location>
        <position position="141"/>
    </location>
</feature>
<dbReference type="AlphaFoldDB" id="A0A914BCY3"/>
<organism evidence="10 11">
    <name type="scientific">Patiria miniata</name>
    <name type="common">Bat star</name>
    <name type="synonym">Asterina miniata</name>
    <dbReference type="NCBI Taxonomy" id="46514"/>
    <lineage>
        <taxon>Eukaryota</taxon>
        <taxon>Metazoa</taxon>
        <taxon>Echinodermata</taxon>
        <taxon>Eleutherozoa</taxon>
        <taxon>Asterozoa</taxon>
        <taxon>Asteroidea</taxon>
        <taxon>Valvatacea</taxon>
        <taxon>Valvatida</taxon>
        <taxon>Asterinidae</taxon>
        <taxon>Patiria</taxon>
    </lineage>
</organism>
<dbReference type="Pfam" id="PF00082">
    <property type="entry name" value="Peptidase_S8"/>
    <property type="match status" value="1"/>
</dbReference>
<evidence type="ECO:0000313" key="11">
    <source>
        <dbReference type="Proteomes" id="UP000887568"/>
    </source>
</evidence>
<feature type="signal peptide" evidence="7">
    <location>
        <begin position="1"/>
        <end position="15"/>
    </location>
</feature>
<dbReference type="FunFam" id="3.40.50.200:FF:000014">
    <property type="entry name" value="Proteinase K"/>
    <property type="match status" value="1"/>
</dbReference>